<dbReference type="Proteomes" id="UP001176961">
    <property type="component" value="Unassembled WGS sequence"/>
</dbReference>
<feature type="region of interest" description="Disordered" evidence="1">
    <location>
        <begin position="144"/>
        <end position="172"/>
    </location>
</feature>
<dbReference type="EMBL" id="CATQJL010000326">
    <property type="protein sequence ID" value="CAJ0608696.1"/>
    <property type="molecule type" value="Genomic_DNA"/>
</dbReference>
<sequence>MSKNYICFVCGNKNEARFATRTSQSPVQNAVFLAALRLDTTLAEETLKIYFATFKKSQKFICTGHFINAAQYLIDEIVASGGELSKTAEDVSYINYGEISAHLVNNLNDARRLFDAAAKEGPSNAEVAEAIVAKAVVDEPMDCSVSAPTSGSSSSYCPDEQPDYDTDDGPTLEETKPELLNKFFVVQGKKLLELFHLTRCECESDETRVCLDASGSNPIIYYLRKGVRPQKKRWDGQEKINSDRIDKLRIGDALACIGSVTTGVRMNVKLCSFPDQTSKYTVPEIDKNDGGAAWDIAVDGAYDSRGHSAELCKVLAVDLKTKLCIHSEVVNRSETGQISQRMEKEGFRRMLRWLHSRGIPIRSIATDRSAVFGKEINLYNAECGEKIEWKLDRCHLARNLDKNLRAAAKKRDYAVIKSWIKPIKKHLYFAIEQGALANDSKYAKYLFNSCLYHVADQHTWDQADITGPLRRCSQEALDVDEDDDEDDDEEKKPIIPFNSPAHNKLREILLQPLFRKDIPMASPLGETSQCETKNALDRLYCPKDTFLPAATYSIYAHMSTMHFNALTQAELSGERVVERVDEVRRKCNGGETTQLKHKSAVEHIWRKEIVTAFITRRSQIRIRDNEDTADGTPD</sequence>
<feature type="compositionally biased region" description="Acidic residues" evidence="1">
    <location>
        <begin position="160"/>
        <end position="171"/>
    </location>
</feature>
<evidence type="ECO:0000313" key="2">
    <source>
        <dbReference type="EMBL" id="CAJ0608696.1"/>
    </source>
</evidence>
<organism evidence="2 3">
    <name type="scientific">Cylicocyclus nassatus</name>
    <name type="common">Nematode worm</name>
    <dbReference type="NCBI Taxonomy" id="53992"/>
    <lineage>
        <taxon>Eukaryota</taxon>
        <taxon>Metazoa</taxon>
        <taxon>Ecdysozoa</taxon>
        <taxon>Nematoda</taxon>
        <taxon>Chromadorea</taxon>
        <taxon>Rhabditida</taxon>
        <taxon>Rhabditina</taxon>
        <taxon>Rhabditomorpha</taxon>
        <taxon>Strongyloidea</taxon>
        <taxon>Strongylidae</taxon>
        <taxon>Cylicocyclus</taxon>
    </lineage>
</organism>
<protein>
    <submittedName>
        <fullName evidence="2">Uncharacterized protein</fullName>
    </submittedName>
</protein>
<reference evidence="2" key="1">
    <citation type="submission" date="2023-07" db="EMBL/GenBank/DDBJ databases">
        <authorList>
            <consortium name="CYATHOMIX"/>
        </authorList>
    </citation>
    <scope>NUCLEOTIDE SEQUENCE</scope>
    <source>
        <strain evidence="2">N/A</strain>
    </source>
</reference>
<dbReference type="AlphaFoldDB" id="A0AA36HE47"/>
<comment type="caution">
    <text evidence="2">The sequence shown here is derived from an EMBL/GenBank/DDBJ whole genome shotgun (WGS) entry which is preliminary data.</text>
</comment>
<name>A0AA36HE47_CYLNA</name>
<accession>A0AA36HE47</accession>
<gene>
    <name evidence="2" type="ORF">CYNAS_LOCUS20679</name>
</gene>
<keyword evidence="3" id="KW-1185">Reference proteome</keyword>
<evidence type="ECO:0000313" key="3">
    <source>
        <dbReference type="Proteomes" id="UP001176961"/>
    </source>
</evidence>
<feature type="compositionally biased region" description="Low complexity" evidence="1">
    <location>
        <begin position="144"/>
        <end position="155"/>
    </location>
</feature>
<proteinExistence type="predicted"/>
<evidence type="ECO:0000256" key="1">
    <source>
        <dbReference type="SAM" id="MobiDB-lite"/>
    </source>
</evidence>
<dbReference type="PANTHER" id="PTHR31751:SF42">
    <property type="entry name" value="PROTEIN CBG10204"/>
    <property type="match status" value="1"/>
</dbReference>
<dbReference type="PANTHER" id="PTHR31751">
    <property type="entry name" value="SI:CH211-108C17.2-RELATED-RELATED"/>
    <property type="match status" value="1"/>
</dbReference>